<dbReference type="EMBL" id="JAFEJA010000001">
    <property type="protein sequence ID" value="MBM9619361.1"/>
    <property type="molecule type" value="Genomic_DNA"/>
</dbReference>
<dbReference type="InterPro" id="IPR006827">
    <property type="entry name" value="Lant_deHydtase_N"/>
</dbReference>
<dbReference type="Pfam" id="PF04738">
    <property type="entry name" value="Lant_dehydr_N"/>
    <property type="match status" value="2"/>
</dbReference>
<feature type="region of interest" description="Disordered" evidence="1">
    <location>
        <begin position="217"/>
        <end position="290"/>
    </location>
</feature>
<feature type="domain" description="Lantibiotic dehydratase N-terminal" evidence="2">
    <location>
        <begin position="294"/>
        <end position="893"/>
    </location>
</feature>
<feature type="compositionally biased region" description="Low complexity" evidence="1">
    <location>
        <begin position="226"/>
        <end position="283"/>
    </location>
</feature>
<gene>
    <name evidence="3" type="ORF">JE024_11595</name>
</gene>
<name>A0ABS2UP86_9ACTN</name>
<proteinExistence type="predicted"/>
<evidence type="ECO:0000313" key="4">
    <source>
        <dbReference type="Proteomes" id="UP000664109"/>
    </source>
</evidence>
<evidence type="ECO:0000313" key="3">
    <source>
        <dbReference type="EMBL" id="MBM9619361.1"/>
    </source>
</evidence>
<evidence type="ECO:0000259" key="2">
    <source>
        <dbReference type="Pfam" id="PF04738"/>
    </source>
</evidence>
<feature type="domain" description="Lantibiotic dehydratase N-terminal" evidence="2">
    <location>
        <begin position="134"/>
        <end position="207"/>
    </location>
</feature>
<evidence type="ECO:0000256" key="1">
    <source>
        <dbReference type="SAM" id="MobiDB-lite"/>
    </source>
</evidence>
<keyword evidence="4" id="KW-1185">Reference proteome</keyword>
<reference evidence="3 4" key="1">
    <citation type="journal article" date="2016" name="Arch. Microbiol.">
        <title>Streptomyces zhihengii sp. nov., isolated from rhizospheric soil of Psammosilene tunicoides.</title>
        <authorList>
            <person name="Huang M.J."/>
            <person name="Fei J.J."/>
            <person name="Salam N."/>
            <person name="Kim C.J."/>
            <person name="Hozzein W.N."/>
            <person name="Xiao M."/>
            <person name="Huang H.Q."/>
            <person name="Li W.J."/>
        </authorList>
    </citation>
    <scope>NUCLEOTIDE SEQUENCE [LARGE SCALE GENOMIC DNA]</scope>
    <source>
        <strain evidence="3 4">YIM T102</strain>
    </source>
</reference>
<protein>
    <submittedName>
        <fullName evidence="3">Lantibiotic dehydratase</fullName>
    </submittedName>
</protein>
<organism evidence="3 4">
    <name type="scientific">Streptomyces zhihengii</name>
    <dbReference type="NCBI Taxonomy" id="1818004"/>
    <lineage>
        <taxon>Bacteria</taxon>
        <taxon>Bacillati</taxon>
        <taxon>Actinomycetota</taxon>
        <taxon>Actinomycetes</taxon>
        <taxon>Kitasatosporales</taxon>
        <taxon>Streptomycetaceae</taxon>
        <taxon>Streptomyces</taxon>
    </lineage>
</organism>
<comment type="caution">
    <text evidence="3">The sequence shown here is derived from an EMBL/GenBank/DDBJ whole genome shotgun (WGS) entry which is preliminary data.</text>
</comment>
<dbReference type="Proteomes" id="UP000664109">
    <property type="component" value="Unassembled WGS sequence"/>
</dbReference>
<accession>A0ABS2UP86</accession>
<sequence length="977" mass="104128">MLRVAGLPAASVRELRCPGSRRWADETVTAADAVRAGGEAVGDLLHPLIGGSEDDAVRRRLLALRREVFNGRLPRDADAALALVRGLDPVAGRALGAWLEARGELERHGREGARVLAEETARSRAALHRLAGEERLRRALLLASPALDAQLDAQVRRWAADPAAVPDKKGRKIERSLLAYLYRTVCKTSPFSTFTGVAVGGLTADGPGSAGAAFAGSAGGTGSTGTTGPADAGSTGATGSAVTADAGSTGATGSAVTADAGSTGATGTTGSAGPAPAGRPGTSGDAGTPSGLELRVGDVWTGHARLNVAALGRLADTVVADPGRRADLPVALASGWGRDDDRVRYVRRWVTAGDEDTAVTFDAVQDRLFFLRRSGTLERLLGLFEERGSLRYGELAGWLAVEHGAGAGDVERYLEALLDVGMVQVPCLRTQVHDTDPLRAFQDSLRAVGRPWADTLASRLDGPVSHVDRFARAAPADRPAILAALRTELREIQEELGAGQGRVPQTVLYEDAAAGYTGAPDREVWDRIAHRPLAAVERVLPAFDLTLPQRLVLKGFFLARHGRGGRCDDVLKLVHDFHEDFFDQYMSFTAQRTAFDADGRYVPEVNWLGLPELKALDTARLTFTERMRSLWESRPGGAAEIVVDEAFLTAVAEELTPVAPHFAPMSHHVQLADRPGDPLVVLNRSYGGLSFPFSRFTHCFDGLDDRLRDASAALCPPGAVFAEVTGGPVTSNLNLHGRLTGHEIVCPGEQGTLAEEFRIGLDDLYIEHDETADRLVLRSERLGREVVPVYLGYLVPLALPELARTLLLLSPTSMAPLNVWGGVPESDPVDGVTTRPRVRHGALVLSRRSWSAPATALPLQAPGGAQDAEWFLGWHRFRRAHGLPDRVFATVSDSGARGATGAKPQYVDFDSPLSLSALEALVKSPEARVVLREALPDEDDLHVSSARGRHVAELAVETTPQAPATAPAAEPRGEHVR</sequence>
<feature type="compositionally biased region" description="Low complexity" evidence="1">
    <location>
        <begin position="958"/>
        <end position="969"/>
    </location>
</feature>
<feature type="region of interest" description="Disordered" evidence="1">
    <location>
        <begin position="957"/>
        <end position="977"/>
    </location>
</feature>